<dbReference type="EMBL" id="AP023321">
    <property type="protein sequence ID" value="BCI60133.1"/>
    <property type="molecule type" value="Genomic_DNA"/>
</dbReference>
<dbReference type="NCBIfam" id="NF038110">
    <property type="entry name" value="Lys_methyl_FliB"/>
    <property type="match status" value="1"/>
</dbReference>
<evidence type="ECO:0008006" key="3">
    <source>
        <dbReference type="Google" id="ProtNLM"/>
    </source>
</evidence>
<keyword evidence="2" id="KW-1185">Reference proteome</keyword>
<organism evidence="1 2">
    <name type="scientific">Solibaculum mannosilyticum</name>
    <dbReference type="NCBI Taxonomy" id="2780922"/>
    <lineage>
        <taxon>Bacteria</taxon>
        <taxon>Bacillati</taxon>
        <taxon>Bacillota</taxon>
        <taxon>Clostridia</taxon>
        <taxon>Eubacteriales</taxon>
        <taxon>Oscillospiraceae</taxon>
        <taxon>Solibaculum</taxon>
    </lineage>
</organism>
<sequence>MRVTYPDYYETFHCIGSACKDNCCIGWEIDVDPVSAARYQAADAELGQRLREGIQWDDPPYFKRKEKERCCFLNEQNLCDIQCALGEEGLCEICRQHPRFHEWFGDYKESGLGLCCEAVGALLFSREEPVSFVQSDIPEPPDEDEPDKRLLQAVLRIRETAFGIAQDRGLPMGIRLCLLMELAQASQFCLDREDMECLDQVCSQFSLIQCRREMGGIVRLEEGSALEETWRGMLRFLRHQTPLESSWPERIRRLEENVSSLLSQARDFSNILKSRIQEVEHLAVYFLYRYLLKAAYDGDVLSKTGFTVTSCLTVGLMAVERWQETGDFTMEDHIQLAKDYSKQVEYDLDNVTGLMEAMWCEPWADVSHLTGMCISLFPPDKEKGC</sequence>
<dbReference type="AlphaFoldDB" id="A0A7I8D4I4"/>
<evidence type="ECO:0000313" key="2">
    <source>
        <dbReference type="Proteomes" id="UP000593890"/>
    </source>
</evidence>
<proteinExistence type="predicted"/>
<dbReference type="RefSeq" id="WP_215533601.1">
    <property type="nucleotide sequence ID" value="NZ_AP023321.1"/>
</dbReference>
<dbReference type="KEGG" id="sman:C12CBH8_07720"/>
<name>A0A7I8D4I4_9FIRM</name>
<gene>
    <name evidence="1" type="ORF">C12CBH8_07720</name>
</gene>
<dbReference type="Proteomes" id="UP000593890">
    <property type="component" value="Chromosome"/>
</dbReference>
<protein>
    <recommendedName>
        <fullName evidence="3">YkgJ family cysteine cluster protein</fullName>
    </recommendedName>
</protein>
<reference evidence="2" key="1">
    <citation type="submission" date="2020-07" db="EMBL/GenBank/DDBJ databases">
        <title>Complete genome sequencing of Clostridia bacterium strain 12CBH8.</title>
        <authorList>
            <person name="Sakamoto M."/>
            <person name="Murakami T."/>
            <person name="Mori H."/>
        </authorList>
    </citation>
    <scope>NUCLEOTIDE SEQUENCE [LARGE SCALE GENOMIC DNA]</scope>
    <source>
        <strain evidence="2">12CBH8</strain>
    </source>
</reference>
<accession>A0A7I8D4I4</accession>
<evidence type="ECO:0000313" key="1">
    <source>
        <dbReference type="EMBL" id="BCI60133.1"/>
    </source>
</evidence>